<evidence type="ECO:0000313" key="9">
    <source>
        <dbReference type="Proteomes" id="UP000317315"/>
    </source>
</evidence>
<feature type="transmembrane region" description="Helical" evidence="7">
    <location>
        <begin position="34"/>
        <end position="51"/>
    </location>
</feature>
<feature type="transmembrane region" description="Helical" evidence="7">
    <location>
        <begin position="6"/>
        <end position="22"/>
    </location>
</feature>
<evidence type="ECO:0000256" key="4">
    <source>
        <dbReference type="ARBA" id="ARBA00022692"/>
    </source>
</evidence>
<name>A0A521BDU8_9BACT</name>
<evidence type="ECO:0000256" key="1">
    <source>
        <dbReference type="ARBA" id="ARBA00004141"/>
    </source>
</evidence>
<feature type="transmembrane region" description="Helical" evidence="7">
    <location>
        <begin position="269"/>
        <end position="292"/>
    </location>
</feature>
<dbReference type="Proteomes" id="UP000317315">
    <property type="component" value="Unassembled WGS sequence"/>
</dbReference>
<dbReference type="GO" id="GO:0055085">
    <property type="term" value="P:transmembrane transport"/>
    <property type="evidence" value="ECO:0007669"/>
    <property type="project" value="InterPro"/>
</dbReference>
<dbReference type="Pfam" id="PF03547">
    <property type="entry name" value="Mem_trans"/>
    <property type="match status" value="2"/>
</dbReference>
<evidence type="ECO:0000256" key="7">
    <source>
        <dbReference type="SAM" id="Phobius"/>
    </source>
</evidence>
<dbReference type="RefSeq" id="WP_142934337.1">
    <property type="nucleotide sequence ID" value="NZ_FXTM01000005.1"/>
</dbReference>
<feature type="transmembrane region" description="Helical" evidence="7">
    <location>
        <begin position="98"/>
        <end position="115"/>
    </location>
</feature>
<protein>
    <recommendedName>
        <fullName evidence="10">AEC family transporter</fullName>
    </recommendedName>
</protein>
<dbReference type="PANTHER" id="PTHR36838:SF1">
    <property type="entry name" value="SLR1864 PROTEIN"/>
    <property type="match status" value="1"/>
</dbReference>
<keyword evidence="5 7" id="KW-1133">Transmembrane helix</keyword>
<proteinExistence type="predicted"/>
<dbReference type="GO" id="GO:0016020">
    <property type="term" value="C:membrane"/>
    <property type="evidence" value="ECO:0007669"/>
    <property type="project" value="UniProtKB-SubCell"/>
</dbReference>
<evidence type="ECO:0008006" key="10">
    <source>
        <dbReference type="Google" id="ProtNLM"/>
    </source>
</evidence>
<keyword evidence="3" id="KW-1003">Cell membrane</keyword>
<keyword evidence="6 7" id="KW-0472">Membrane</keyword>
<feature type="transmembrane region" description="Helical" evidence="7">
    <location>
        <begin position="63"/>
        <end position="86"/>
    </location>
</feature>
<reference evidence="8 9" key="1">
    <citation type="submission" date="2017-05" db="EMBL/GenBank/DDBJ databases">
        <authorList>
            <person name="Varghese N."/>
            <person name="Submissions S."/>
        </authorList>
    </citation>
    <scope>NUCLEOTIDE SEQUENCE [LARGE SCALE GENOMIC DNA]</scope>
    <source>
        <strain evidence="8 9">DSM 16304</strain>
    </source>
</reference>
<evidence type="ECO:0000256" key="3">
    <source>
        <dbReference type="ARBA" id="ARBA00022475"/>
    </source>
</evidence>
<keyword evidence="4 7" id="KW-0812">Transmembrane</keyword>
<evidence type="ECO:0000256" key="5">
    <source>
        <dbReference type="ARBA" id="ARBA00022989"/>
    </source>
</evidence>
<evidence type="ECO:0000313" key="8">
    <source>
        <dbReference type="EMBL" id="SMO45233.1"/>
    </source>
</evidence>
<comment type="subcellular location">
    <subcellularLocation>
        <location evidence="1">Membrane</location>
        <topology evidence="1">Multi-pass membrane protein</topology>
    </subcellularLocation>
</comment>
<dbReference type="OrthoDB" id="9798064at2"/>
<keyword evidence="2" id="KW-0813">Transport</keyword>
<evidence type="ECO:0000256" key="2">
    <source>
        <dbReference type="ARBA" id="ARBA00022448"/>
    </source>
</evidence>
<feature type="transmembrane region" description="Helical" evidence="7">
    <location>
        <begin position="121"/>
        <end position="141"/>
    </location>
</feature>
<gene>
    <name evidence="8" type="ORF">SAMN06269117_10511</name>
</gene>
<dbReference type="AlphaFoldDB" id="A0A521BDU8"/>
<sequence length="293" mass="32387">MEELLLNVIFPIYILIFLGYAFGKIWKSLETRTISTLVLYIFAPALIFDSFRELKSFENLTSISLSGLIVFLGVYSLSLLVEGLLLKEKNPAFELSSTVMNAGYLGIPLIYLMFGEESLPIALTYMVVMAIYHFTLGIVILNRDLSSGFKEALKIPLIYAVLLAFLLREVSLPSGVEKMIKLTGNATMPLMLVSIGISLSKVDLKGLEVGVLSTLVRFLGGTVFSIFSVEILGLKGLISKVLIVQSSLPSAVLNYVLCERFNKSPEIAASSIFISTILFPIYLILLKFLLIYL</sequence>
<dbReference type="PANTHER" id="PTHR36838">
    <property type="entry name" value="AUXIN EFFLUX CARRIER FAMILY PROTEIN"/>
    <property type="match status" value="1"/>
</dbReference>
<accession>A0A521BDU8</accession>
<evidence type="ECO:0000256" key="6">
    <source>
        <dbReference type="ARBA" id="ARBA00023136"/>
    </source>
</evidence>
<dbReference type="EMBL" id="FXTM01000005">
    <property type="protein sequence ID" value="SMO45233.1"/>
    <property type="molecule type" value="Genomic_DNA"/>
</dbReference>
<keyword evidence="9" id="KW-1185">Reference proteome</keyword>
<organism evidence="8 9">
    <name type="scientific">Balnearium lithotrophicum</name>
    <dbReference type="NCBI Taxonomy" id="223788"/>
    <lineage>
        <taxon>Bacteria</taxon>
        <taxon>Pseudomonadati</taxon>
        <taxon>Aquificota</taxon>
        <taxon>Aquificia</taxon>
        <taxon>Desulfurobacteriales</taxon>
        <taxon>Desulfurobacteriaceae</taxon>
        <taxon>Balnearium</taxon>
    </lineage>
</organism>
<dbReference type="InterPro" id="IPR004776">
    <property type="entry name" value="Mem_transp_PIN-like"/>
</dbReference>